<keyword evidence="6" id="KW-1185">Reference proteome</keyword>
<dbReference type="GO" id="GO:0000032">
    <property type="term" value="P:cell wall mannoprotein biosynthetic process"/>
    <property type="evidence" value="ECO:0007669"/>
    <property type="project" value="TreeGrafter"/>
</dbReference>
<dbReference type="EMBL" id="LAZP02000075">
    <property type="protein sequence ID" value="PFH61365.1"/>
    <property type="molecule type" value="Genomic_DNA"/>
</dbReference>
<dbReference type="InterPro" id="IPR002685">
    <property type="entry name" value="Glyco_trans_15"/>
</dbReference>
<dbReference type="GO" id="GO:0016020">
    <property type="term" value="C:membrane"/>
    <property type="evidence" value="ECO:0007669"/>
    <property type="project" value="InterPro"/>
</dbReference>
<comment type="caution">
    <text evidence="5">The sequence shown here is derived from an EMBL/GenBank/DDBJ whole genome shotgun (WGS) entry which is preliminary data.</text>
</comment>
<sequence length="440" mass="49007">MSRGRGVNSASSLWLGLLTWCYLWYCCLSPVAATSTDHPPRAVLVSFALENDLPAVLSSVSQLEETFNSRYRYDWVFFSTHPLSEDFRRLTSNATKATCVYEVICNELWSVPRGASDSTPQPAESDMEPESYEAAALVRRWKSGRFARESRLKSYDWFWTIEPGAQFIHDINFDVFRVMRDHNIAYGSHQGGLDDSYMRRLSQHAKSFMDENPGLAYEEADFSWLLESAVGRDGAAHDSSAEEAVEMGALDDETTLDCTAAADEWLEDGGDEDGVGSPVEVLASSLGSIYRSSLWPTFEVGSLAFLRSQSHQALLEHLDKVDNSDALLCNGGTPTLSASILVPQKSVLHFRKREKRHAQGPSLPVSTPKPQFSLVRIVGDGLAGNRSSFRRLSAMTAERWELMAHDFCRQGVMPGLRSGHTVIDERNFVLNASKREVAIM</sequence>
<gene>
    <name evidence="5" type="ORF">XA68_17543</name>
</gene>
<dbReference type="Proteomes" id="UP000037136">
    <property type="component" value="Unassembled WGS sequence"/>
</dbReference>
<feature type="chain" id="PRO_5012631666" description="Alpha-1,2 mannosyltransferase KTR1" evidence="4">
    <location>
        <begin position="34"/>
        <end position="440"/>
    </location>
</feature>
<evidence type="ECO:0000313" key="5">
    <source>
        <dbReference type="EMBL" id="PFH61365.1"/>
    </source>
</evidence>
<evidence type="ECO:0000313" key="6">
    <source>
        <dbReference type="Proteomes" id="UP000037136"/>
    </source>
</evidence>
<accession>A0A2A9PIP4</accession>
<keyword evidence="4" id="KW-0732">Signal</keyword>
<evidence type="ECO:0008006" key="7">
    <source>
        <dbReference type="Google" id="ProtNLM"/>
    </source>
</evidence>
<proteinExistence type="inferred from homology"/>
<dbReference type="AlphaFoldDB" id="A0A2A9PIP4"/>
<dbReference type="Pfam" id="PF01793">
    <property type="entry name" value="Glyco_transf_15"/>
    <property type="match status" value="1"/>
</dbReference>
<reference evidence="5 6" key="1">
    <citation type="journal article" date="2015" name="BMC Genomics">
        <title>Gene expression during zombie ant biting behavior reflects the complexity underlying fungal parasitic behavioral manipulation.</title>
        <authorList>
            <person name="de Bekker C."/>
            <person name="Ohm R.A."/>
            <person name="Loreto R.G."/>
            <person name="Sebastian A."/>
            <person name="Albert I."/>
            <person name="Merrow M."/>
            <person name="Brachmann A."/>
            <person name="Hughes D.P."/>
        </authorList>
    </citation>
    <scope>NUCLEOTIDE SEQUENCE [LARGE SCALE GENOMIC DNA]</scope>
    <source>
        <strain evidence="5 6">SC16a</strain>
    </source>
</reference>
<organism evidence="5 6">
    <name type="scientific">Ophiocordyceps unilateralis</name>
    <name type="common">Zombie-ant fungus</name>
    <name type="synonym">Torrubia unilateralis</name>
    <dbReference type="NCBI Taxonomy" id="268505"/>
    <lineage>
        <taxon>Eukaryota</taxon>
        <taxon>Fungi</taxon>
        <taxon>Dikarya</taxon>
        <taxon>Ascomycota</taxon>
        <taxon>Pezizomycotina</taxon>
        <taxon>Sordariomycetes</taxon>
        <taxon>Hypocreomycetidae</taxon>
        <taxon>Hypocreales</taxon>
        <taxon>Ophiocordycipitaceae</taxon>
        <taxon>Ophiocordyceps</taxon>
    </lineage>
</organism>
<dbReference type="GO" id="GO:0005794">
    <property type="term" value="C:Golgi apparatus"/>
    <property type="evidence" value="ECO:0007669"/>
    <property type="project" value="TreeGrafter"/>
</dbReference>
<dbReference type="GO" id="GO:0006493">
    <property type="term" value="P:protein O-linked glycosylation"/>
    <property type="evidence" value="ECO:0007669"/>
    <property type="project" value="TreeGrafter"/>
</dbReference>
<dbReference type="GO" id="GO:0006487">
    <property type="term" value="P:protein N-linked glycosylation"/>
    <property type="evidence" value="ECO:0007669"/>
    <property type="project" value="TreeGrafter"/>
</dbReference>
<dbReference type="OrthoDB" id="202470at2759"/>
<comment type="similarity">
    <text evidence="1">Belongs to the glycosyltransferase 15 family.</text>
</comment>
<dbReference type="Gene3D" id="3.90.550.10">
    <property type="entry name" value="Spore Coat Polysaccharide Biosynthesis Protein SpsA, Chain A"/>
    <property type="match status" value="1"/>
</dbReference>
<reference evidence="5 6" key="2">
    <citation type="journal article" date="2017" name="Sci. Rep.">
        <title>Ant-infecting Ophiocordyceps genomes reveal a high diversity of potential behavioral manipulation genes and a possible major role for enterotoxins.</title>
        <authorList>
            <person name="de Bekker C."/>
            <person name="Ohm R.A."/>
            <person name="Evans H.C."/>
            <person name="Brachmann A."/>
            <person name="Hughes D.P."/>
        </authorList>
    </citation>
    <scope>NUCLEOTIDE SEQUENCE [LARGE SCALE GENOMIC DNA]</scope>
    <source>
        <strain evidence="5 6">SC16a</strain>
    </source>
</reference>
<evidence type="ECO:0000256" key="3">
    <source>
        <dbReference type="ARBA" id="ARBA00022679"/>
    </source>
</evidence>
<evidence type="ECO:0000256" key="4">
    <source>
        <dbReference type="SAM" id="SignalP"/>
    </source>
</evidence>
<dbReference type="STRING" id="268505.A0A2A9PIP4"/>
<dbReference type="PANTHER" id="PTHR31121">
    <property type="entry name" value="ALPHA-1,2 MANNOSYLTRANSFERASE KTR1"/>
    <property type="match status" value="1"/>
</dbReference>
<protein>
    <recommendedName>
        <fullName evidence="7">Alpha-1,2 mannosyltransferase KTR1</fullName>
    </recommendedName>
</protein>
<evidence type="ECO:0000256" key="1">
    <source>
        <dbReference type="ARBA" id="ARBA00007677"/>
    </source>
</evidence>
<dbReference type="PANTHER" id="PTHR31121:SF7">
    <property type="entry name" value="MANNOSYLTRANSFERASE KTR4-RELATED"/>
    <property type="match status" value="1"/>
</dbReference>
<keyword evidence="3" id="KW-0808">Transferase</keyword>
<name>A0A2A9PIP4_OPHUN</name>
<keyword evidence="2" id="KW-0328">Glycosyltransferase</keyword>
<feature type="signal peptide" evidence="4">
    <location>
        <begin position="1"/>
        <end position="33"/>
    </location>
</feature>
<dbReference type="SUPFAM" id="SSF53448">
    <property type="entry name" value="Nucleotide-diphospho-sugar transferases"/>
    <property type="match status" value="1"/>
</dbReference>
<dbReference type="GO" id="GO:0000026">
    <property type="term" value="F:alpha-1,2-mannosyltransferase activity"/>
    <property type="evidence" value="ECO:0007669"/>
    <property type="project" value="TreeGrafter"/>
</dbReference>
<evidence type="ECO:0000256" key="2">
    <source>
        <dbReference type="ARBA" id="ARBA00022676"/>
    </source>
</evidence>
<dbReference type="InterPro" id="IPR029044">
    <property type="entry name" value="Nucleotide-diphossugar_trans"/>
</dbReference>